<evidence type="ECO:0000259" key="2">
    <source>
        <dbReference type="PROSITE" id="PS50987"/>
    </source>
</evidence>
<feature type="region of interest" description="Disordered" evidence="1">
    <location>
        <begin position="317"/>
        <end position="338"/>
    </location>
</feature>
<sequence>MDQLLAALKAAAEPTRLRILAICARAELTVSELTLVLGQSQPRVSRHLKLLCAAGLLTRHPEGAWVFYRLSDRLDGTDQQPGSALTQALVRLVPTDDAVVQRDLARLEAVRHGRAEAAGEYFRSNAAHWSQIRSLYVDEAEVERALKEMVGGADLGDFLDVGTGTGRMLEIFGPGARRAVGFDMSREMLGYARSALEQAGLANCQVRLGDMYGLPLGAGSADTILYHQVLHFADDPAAAIAEGARLLRPGGRLIVVDFLPHDQEQLRDAHAHRRLGFAEQEVARWFRSVGLEPGESRNLPGKPLTVGIWTARAPAASAAATADDTDRPAADNAGGSVTYLSENKVREAAS</sequence>
<keyword evidence="4" id="KW-1185">Reference proteome</keyword>
<evidence type="ECO:0000313" key="3">
    <source>
        <dbReference type="EMBL" id="MFC3227080.1"/>
    </source>
</evidence>
<dbReference type="InterPro" id="IPR013216">
    <property type="entry name" value="Methyltransf_11"/>
</dbReference>
<proteinExistence type="predicted"/>
<dbReference type="Gene3D" id="3.40.50.150">
    <property type="entry name" value="Vaccinia Virus protein VP39"/>
    <property type="match status" value="1"/>
</dbReference>
<dbReference type="SUPFAM" id="SSF46785">
    <property type="entry name" value="Winged helix' DNA-binding domain"/>
    <property type="match status" value="1"/>
</dbReference>
<dbReference type="InterPro" id="IPR050508">
    <property type="entry name" value="Methyltransf_Superfamily"/>
</dbReference>
<dbReference type="CDD" id="cd02440">
    <property type="entry name" value="AdoMet_MTases"/>
    <property type="match status" value="1"/>
</dbReference>
<dbReference type="InterPro" id="IPR036390">
    <property type="entry name" value="WH_DNA-bd_sf"/>
</dbReference>
<gene>
    <name evidence="3" type="ORF">ACFOGJ_07560</name>
</gene>
<dbReference type="NCBIfam" id="NF033788">
    <property type="entry name" value="HTH_metalloreg"/>
    <property type="match status" value="1"/>
</dbReference>
<dbReference type="Pfam" id="PF01022">
    <property type="entry name" value="HTH_5"/>
    <property type="match status" value="1"/>
</dbReference>
<dbReference type="RefSeq" id="WP_379899241.1">
    <property type="nucleotide sequence ID" value="NZ_JBHRTR010000019.1"/>
</dbReference>
<accession>A0ABV7KXE1</accession>
<dbReference type="InterPro" id="IPR029063">
    <property type="entry name" value="SAM-dependent_MTases_sf"/>
</dbReference>
<evidence type="ECO:0000313" key="4">
    <source>
        <dbReference type="Proteomes" id="UP001595528"/>
    </source>
</evidence>
<reference evidence="4" key="1">
    <citation type="journal article" date="2019" name="Int. J. Syst. Evol. Microbiol.">
        <title>The Global Catalogue of Microorganisms (GCM) 10K type strain sequencing project: providing services to taxonomists for standard genome sequencing and annotation.</title>
        <authorList>
            <consortium name="The Broad Institute Genomics Platform"/>
            <consortium name="The Broad Institute Genome Sequencing Center for Infectious Disease"/>
            <person name="Wu L."/>
            <person name="Ma J."/>
        </authorList>
    </citation>
    <scope>NUCLEOTIDE SEQUENCE [LARGE SCALE GENOMIC DNA]</scope>
    <source>
        <strain evidence="4">KCTC 42964</strain>
    </source>
</reference>
<dbReference type="InterPro" id="IPR011991">
    <property type="entry name" value="ArsR-like_HTH"/>
</dbReference>
<comment type="caution">
    <text evidence="3">The sequence shown here is derived from an EMBL/GenBank/DDBJ whole genome shotgun (WGS) entry which is preliminary data.</text>
</comment>
<dbReference type="PROSITE" id="PS50987">
    <property type="entry name" value="HTH_ARSR_2"/>
    <property type="match status" value="1"/>
</dbReference>
<organism evidence="3 4">
    <name type="scientific">Marinibaculum pumilum</name>
    <dbReference type="NCBI Taxonomy" id="1766165"/>
    <lineage>
        <taxon>Bacteria</taxon>
        <taxon>Pseudomonadati</taxon>
        <taxon>Pseudomonadota</taxon>
        <taxon>Alphaproteobacteria</taxon>
        <taxon>Rhodospirillales</taxon>
        <taxon>Rhodospirillaceae</taxon>
        <taxon>Marinibaculum</taxon>
    </lineage>
</organism>
<evidence type="ECO:0000256" key="1">
    <source>
        <dbReference type="SAM" id="MobiDB-lite"/>
    </source>
</evidence>
<dbReference type="Gene3D" id="1.10.10.10">
    <property type="entry name" value="Winged helix-like DNA-binding domain superfamily/Winged helix DNA-binding domain"/>
    <property type="match status" value="1"/>
</dbReference>
<dbReference type="PANTHER" id="PTHR42912:SF93">
    <property type="entry name" value="N6-ADENOSINE-METHYLTRANSFERASE TMT1A"/>
    <property type="match status" value="1"/>
</dbReference>
<dbReference type="EMBL" id="JBHRTR010000019">
    <property type="protein sequence ID" value="MFC3227080.1"/>
    <property type="molecule type" value="Genomic_DNA"/>
</dbReference>
<protein>
    <submittedName>
        <fullName evidence="3">ArsR/SmtB family transcription factor</fullName>
    </submittedName>
</protein>
<name>A0ABV7KXE1_9PROT</name>
<dbReference type="InterPro" id="IPR001845">
    <property type="entry name" value="HTH_ArsR_DNA-bd_dom"/>
</dbReference>
<dbReference type="PANTHER" id="PTHR42912">
    <property type="entry name" value="METHYLTRANSFERASE"/>
    <property type="match status" value="1"/>
</dbReference>
<feature type="domain" description="HTH arsR-type" evidence="2">
    <location>
        <begin position="1"/>
        <end position="96"/>
    </location>
</feature>
<dbReference type="SMART" id="SM00418">
    <property type="entry name" value="HTH_ARSR"/>
    <property type="match status" value="1"/>
</dbReference>
<dbReference type="SUPFAM" id="SSF53335">
    <property type="entry name" value="S-adenosyl-L-methionine-dependent methyltransferases"/>
    <property type="match status" value="1"/>
</dbReference>
<dbReference type="CDD" id="cd00090">
    <property type="entry name" value="HTH_ARSR"/>
    <property type="match status" value="1"/>
</dbReference>
<dbReference type="InterPro" id="IPR036388">
    <property type="entry name" value="WH-like_DNA-bd_sf"/>
</dbReference>
<dbReference type="Pfam" id="PF08241">
    <property type="entry name" value="Methyltransf_11"/>
    <property type="match status" value="1"/>
</dbReference>
<dbReference type="Proteomes" id="UP001595528">
    <property type="component" value="Unassembled WGS sequence"/>
</dbReference>
<dbReference type="PRINTS" id="PR00778">
    <property type="entry name" value="HTHARSR"/>
</dbReference>